<proteinExistence type="predicted"/>
<evidence type="ECO:0000256" key="1">
    <source>
        <dbReference type="ARBA" id="ARBA00022676"/>
    </source>
</evidence>
<evidence type="ECO:0000313" key="6">
    <source>
        <dbReference type="Proteomes" id="UP000441523"/>
    </source>
</evidence>
<organism evidence="5 6">
    <name type="scientific">Methylobacterium planeticum</name>
    <dbReference type="NCBI Taxonomy" id="2615211"/>
    <lineage>
        <taxon>Bacteria</taxon>
        <taxon>Pseudomonadati</taxon>
        <taxon>Pseudomonadota</taxon>
        <taxon>Alphaproteobacteria</taxon>
        <taxon>Hyphomicrobiales</taxon>
        <taxon>Methylobacteriaceae</taxon>
        <taxon>Methylobacterium</taxon>
    </lineage>
</organism>
<reference evidence="5 6" key="1">
    <citation type="submission" date="2019-09" db="EMBL/GenBank/DDBJ databases">
        <title>YIM 132548 draft genome.</title>
        <authorList>
            <person name="Jiang L."/>
        </authorList>
    </citation>
    <scope>NUCLEOTIDE SEQUENCE [LARGE SCALE GENOMIC DNA]</scope>
    <source>
        <strain evidence="5 6">YIM 132548</strain>
    </source>
</reference>
<dbReference type="AlphaFoldDB" id="A0A6N6MLS2"/>
<protein>
    <submittedName>
        <fullName evidence="5">Glycosyltransferase family 61 protein</fullName>
    </submittedName>
</protein>
<dbReference type="Proteomes" id="UP000441523">
    <property type="component" value="Unassembled WGS sequence"/>
</dbReference>
<comment type="caution">
    <text evidence="5">The sequence shown here is derived from an EMBL/GenBank/DDBJ whole genome shotgun (WGS) entry which is preliminary data.</text>
</comment>
<keyword evidence="1" id="KW-0328">Glycosyltransferase</keyword>
<dbReference type="Pfam" id="PF04577">
    <property type="entry name" value="Glyco_transf_61"/>
    <property type="match status" value="1"/>
</dbReference>
<dbReference type="InterPro" id="IPR007657">
    <property type="entry name" value="Glycosyltransferase_61"/>
</dbReference>
<sequence>MSRRHARLGSGVVMLRVLRRGRRLLQRSRSAVTDLIRTGRSFNDAATRRAQIALANTHSGAAVVLPDTDATIVTRLRSPAFAIPYPDLRNEDLMPADVRDACRGAWAHGAYEESDVIVRRFQNVYLTNQGLVVRADDLGIYRSSISQHTNHDLNHGLDVLRAALLRGRVNRFREPMALCFKPGHDNYGHWLNEMMPRAAILRDLGLQTMRYIVPPQSGALGRALRDSAALLGLPRRRLVPACEPMWCEDVYLVEQLTHHGIFMSPLVFDAAREVAAQVPGDPDEAIYVTRRGFTRAFAEEDAVAEAFQRAGFRVIDPAGMSFRQQVAAFKNARRIVGVMGAGLSNISFTAPGARITVFAPTTMADTFYWFLAGLNGHTYREVRCPVTGQARRHGAKDMDLDMSVDAVMAAIL</sequence>
<dbReference type="EMBL" id="VZZJ01000014">
    <property type="protein sequence ID" value="KAB1072256.1"/>
    <property type="molecule type" value="Genomic_DNA"/>
</dbReference>
<evidence type="ECO:0000313" key="5">
    <source>
        <dbReference type="EMBL" id="KAB1072256.1"/>
    </source>
</evidence>
<keyword evidence="2 5" id="KW-0808">Transferase</keyword>
<feature type="domain" description="Glycosyltransferase 61 catalytic" evidence="4">
    <location>
        <begin position="187"/>
        <end position="355"/>
    </location>
</feature>
<evidence type="ECO:0000256" key="2">
    <source>
        <dbReference type="ARBA" id="ARBA00022679"/>
    </source>
</evidence>
<dbReference type="PANTHER" id="PTHR20961">
    <property type="entry name" value="GLYCOSYLTRANSFERASE"/>
    <property type="match status" value="1"/>
</dbReference>
<keyword evidence="3" id="KW-0325">Glycoprotein</keyword>
<accession>A0A6N6MLS2</accession>
<evidence type="ECO:0000259" key="4">
    <source>
        <dbReference type="Pfam" id="PF04577"/>
    </source>
</evidence>
<evidence type="ECO:0000256" key="3">
    <source>
        <dbReference type="ARBA" id="ARBA00023180"/>
    </source>
</evidence>
<keyword evidence="6" id="KW-1185">Reference proteome</keyword>
<name>A0A6N6MLS2_9HYPH</name>
<dbReference type="InterPro" id="IPR049625">
    <property type="entry name" value="Glyco_transf_61_cat"/>
</dbReference>
<dbReference type="GO" id="GO:0016757">
    <property type="term" value="F:glycosyltransferase activity"/>
    <property type="evidence" value="ECO:0007669"/>
    <property type="project" value="UniProtKB-KW"/>
</dbReference>
<gene>
    <name evidence="5" type="ORF">F6X51_16210</name>
</gene>